<name>A0ABS4H423_9BACL</name>
<dbReference type="Gene3D" id="1.20.1250.20">
    <property type="entry name" value="MFS general substrate transporter like domains"/>
    <property type="match status" value="1"/>
</dbReference>
<feature type="transmembrane region" description="Helical" evidence="7">
    <location>
        <begin position="7"/>
        <end position="32"/>
    </location>
</feature>
<feature type="transmembrane region" description="Helical" evidence="7">
    <location>
        <begin position="137"/>
        <end position="155"/>
    </location>
</feature>
<dbReference type="PANTHER" id="PTHR23501">
    <property type="entry name" value="MAJOR FACILITATOR SUPERFAMILY"/>
    <property type="match status" value="1"/>
</dbReference>
<gene>
    <name evidence="9" type="ORF">J2Z20_002099</name>
</gene>
<dbReference type="RefSeq" id="WP_209849176.1">
    <property type="nucleotide sequence ID" value="NZ_CBCRVE010000008.1"/>
</dbReference>
<reference evidence="9 10" key="1">
    <citation type="submission" date="2021-03" db="EMBL/GenBank/DDBJ databases">
        <title>Genomic Encyclopedia of Type Strains, Phase IV (KMG-IV): sequencing the most valuable type-strain genomes for metagenomic binning, comparative biology and taxonomic classification.</title>
        <authorList>
            <person name="Goeker M."/>
        </authorList>
    </citation>
    <scope>NUCLEOTIDE SEQUENCE [LARGE SCALE GENOMIC DNA]</scope>
    <source>
        <strain evidence="9 10">DSM 23491</strain>
    </source>
</reference>
<keyword evidence="10" id="KW-1185">Reference proteome</keyword>
<feature type="transmembrane region" description="Helical" evidence="7">
    <location>
        <begin position="75"/>
        <end position="94"/>
    </location>
</feature>
<dbReference type="Proteomes" id="UP001519273">
    <property type="component" value="Unassembled WGS sequence"/>
</dbReference>
<feature type="transmembrane region" description="Helical" evidence="7">
    <location>
        <begin position="224"/>
        <end position="244"/>
    </location>
</feature>
<dbReference type="Pfam" id="PF07690">
    <property type="entry name" value="MFS_1"/>
    <property type="match status" value="1"/>
</dbReference>
<feature type="transmembrane region" description="Helical" evidence="7">
    <location>
        <begin position="44"/>
        <end position="63"/>
    </location>
</feature>
<evidence type="ECO:0000256" key="5">
    <source>
        <dbReference type="ARBA" id="ARBA00022989"/>
    </source>
</evidence>
<keyword evidence="3" id="KW-1003">Cell membrane</keyword>
<feature type="transmembrane region" description="Helical" evidence="7">
    <location>
        <begin position="353"/>
        <end position="377"/>
    </location>
</feature>
<comment type="caution">
    <text evidence="9">The sequence shown here is derived from an EMBL/GenBank/DDBJ whole genome shotgun (WGS) entry which is preliminary data.</text>
</comment>
<organism evidence="9 10">
    <name type="scientific">Paenibacillus sediminis</name>
    <dbReference type="NCBI Taxonomy" id="664909"/>
    <lineage>
        <taxon>Bacteria</taxon>
        <taxon>Bacillati</taxon>
        <taxon>Bacillota</taxon>
        <taxon>Bacilli</taxon>
        <taxon>Bacillales</taxon>
        <taxon>Paenibacillaceae</taxon>
        <taxon>Paenibacillus</taxon>
    </lineage>
</organism>
<keyword evidence="5 7" id="KW-1133">Transmembrane helix</keyword>
<keyword evidence="4 7" id="KW-0812">Transmembrane</keyword>
<dbReference type="SUPFAM" id="SSF103473">
    <property type="entry name" value="MFS general substrate transporter"/>
    <property type="match status" value="1"/>
</dbReference>
<feature type="transmembrane region" description="Helical" evidence="7">
    <location>
        <begin position="389"/>
        <end position="412"/>
    </location>
</feature>
<dbReference type="InterPro" id="IPR004638">
    <property type="entry name" value="EmrB-like"/>
</dbReference>
<dbReference type="EMBL" id="JAGGKP010000004">
    <property type="protein sequence ID" value="MBP1937206.1"/>
    <property type="molecule type" value="Genomic_DNA"/>
</dbReference>
<protein>
    <submittedName>
        <fullName evidence="9">EmrB/QacA subfamily drug resistance transporter</fullName>
    </submittedName>
</protein>
<keyword evidence="6 7" id="KW-0472">Membrane</keyword>
<feature type="transmembrane region" description="Helical" evidence="7">
    <location>
        <begin position="100"/>
        <end position="125"/>
    </location>
</feature>
<evidence type="ECO:0000256" key="2">
    <source>
        <dbReference type="ARBA" id="ARBA00022448"/>
    </source>
</evidence>
<feature type="transmembrane region" description="Helical" evidence="7">
    <location>
        <begin position="329"/>
        <end position="347"/>
    </location>
</feature>
<evidence type="ECO:0000259" key="8">
    <source>
        <dbReference type="PROSITE" id="PS50850"/>
    </source>
</evidence>
<feature type="transmembrane region" description="Helical" evidence="7">
    <location>
        <begin position="461"/>
        <end position="483"/>
    </location>
</feature>
<evidence type="ECO:0000256" key="3">
    <source>
        <dbReference type="ARBA" id="ARBA00022475"/>
    </source>
</evidence>
<sequence length="504" mass="53889">MFAKKRVPFILLAVFIGILMVNIDGMIVSTAMPTVIAKLGGMNLFSWVTAAYMLTTTVFIPIFGKLADLYGKKPFILLGLLLFTVASVLCATADSMTQLIWYRALQGVGGAPLMPLAFAMIFEIIPLEKRGRMQAMFMATNGIALVAGPQVGAWLTEKLSWHWVFLINVPFGIISMLLLALFYFESSSRKSSRLDLAGFTALTISITSLMLALVMGGVDYTWSSWQIILLFAVSVIFLVVFILAEKKASEPMIPLHLFSRTVVSSTGISFLLGLIMAAAMAYIPMYIQGVAGQSVSRAGNALTPLSVTLIFGSMAGSMLQSRLTFRTSMAVAIVLLGISCGMLYGLTPASSHGYVIAAMIVMGAGMGPLFPITMMLMQTSVSREHNSTATALVSFFRNIGLALGSSVFAAIINNRLVHTIQGLPAAKDMNAIQPQALMDTAARARIPAPILHVLEQGLNNGIIIVFAAGAAICMAMLALSLLAGKARLEIAPSDAKAVKPQVQQ</sequence>
<dbReference type="PROSITE" id="PS50850">
    <property type="entry name" value="MFS"/>
    <property type="match status" value="1"/>
</dbReference>
<dbReference type="InterPro" id="IPR011701">
    <property type="entry name" value="MFS"/>
</dbReference>
<evidence type="ECO:0000256" key="1">
    <source>
        <dbReference type="ARBA" id="ARBA00004651"/>
    </source>
</evidence>
<comment type="subcellular location">
    <subcellularLocation>
        <location evidence="1">Cell membrane</location>
        <topology evidence="1">Multi-pass membrane protein</topology>
    </subcellularLocation>
</comment>
<evidence type="ECO:0000313" key="9">
    <source>
        <dbReference type="EMBL" id="MBP1937206.1"/>
    </source>
</evidence>
<evidence type="ECO:0000256" key="7">
    <source>
        <dbReference type="SAM" id="Phobius"/>
    </source>
</evidence>
<dbReference type="PANTHER" id="PTHR23501:SF170">
    <property type="entry name" value="MULTIDRUG RESISTANCE PROTEIN 3"/>
    <property type="match status" value="1"/>
</dbReference>
<evidence type="ECO:0000256" key="6">
    <source>
        <dbReference type="ARBA" id="ARBA00023136"/>
    </source>
</evidence>
<keyword evidence="2" id="KW-0813">Transport</keyword>
<accession>A0ABS4H423</accession>
<dbReference type="InterPro" id="IPR020846">
    <property type="entry name" value="MFS_dom"/>
</dbReference>
<dbReference type="NCBIfam" id="TIGR00711">
    <property type="entry name" value="efflux_EmrB"/>
    <property type="match status" value="1"/>
</dbReference>
<dbReference type="Gene3D" id="1.20.1720.10">
    <property type="entry name" value="Multidrug resistance protein D"/>
    <property type="match status" value="1"/>
</dbReference>
<dbReference type="InterPro" id="IPR036259">
    <property type="entry name" value="MFS_trans_sf"/>
</dbReference>
<feature type="domain" description="Major facilitator superfamily (MFS) profile" evidence="8">
    <location>
        <begin position="10"/>
        <end position="487"/>
    </location>
</feature>
<evidence type="ECO:0000256" key="4">
    <source>
        <dbReference type="ARBA" id="ARBA00022692"/>
    </source>
</evidence>
<feature type="transmembrane region" description="Helical" evidence="7">
    <location>
        <begin position="299"/>
        <end position="317"/>
    </location>
</feature>
<feature type="transmembrane region" description="Helical" evidence="7">
    <location>
        <begin position="265"/>
        <end position="287"/>
    </location>
</feature>
<feature type="transmembrane region" description="Helical" evidence="7">
    <location>
        <begin position="196"/>
        <end position="218"/>
    </location>
</feature>
<proteinExistence type="predicted"/>
<feature type="transmembrane region" description="Helical" evidence="7">
    <location>
        <begin position="161"/>
        <end position="184"/>
    </location>
</feature>
<evidence type="ECO:0000313" key="10">
    <source>
        <dbReference type="Proteomes" id="UP001519273"/>
    </source>
</evidence>